<keyword evidence="1" id="KW-0812">Transmembrane</keyword>
<dbReference type="KEGG" id="roz:CBI38_07575"/>
<accession>A0A2S2BS68</accession>
<name>A0A2S2BS68_9NOCA</name>
<gene>
    <name evidence="2" type="ORF">CBI38_07575</name>
    <name evidence="3" type="ORF">R4315_19925</name>
</gene>
<keyword evidence="4" id="KW-1185">Reference proteome</keyword>
<feature type="transmembrane region" description="Helical" evidence="1">
    <location>
        <begin position="7"/>
        <end position="29"/>
    </location>
</feature>
<keyword evidence="1" id="KW-1133">Transmembrane helix</keyword>
<dbReference type="OrthoDB" id="4763900at2"/>
<evidence type="ECO:0000313" key="2">
    <source>
        <dbReference type="EMBL" id="AWK71465.1"/>
    </source>
</evidence>
<dbReference type="EMBL" id="CP021354">
    <property type="protein sequence ID" value="AWK71465.1"/>
    <property type="molecule type" value="Genomic_DNA"/>
</dbReference>
<feature type="transmembrane region" description="Helical" evidence="1">
    <location>
        <begin position="35"/>
        <end position="55"/>
    </location>
</feature>
<dbReference type="EMBL" id="JAWLUP010000059">
    <property type="protein sequence ID" value="MDV7266802.1"/>
    <property type="molecule type" value="Genomic_DNA"/>
</dbReference>
<evidence type="ECO:0000256" key="1">
    <source>
        <dbReference type="SAM" id="Phobius"/>
    </source>
</evidence>
<proteinExistence type="predicted"/>
<dbReference type="RefSeq" id="WP_109327758.1">
    <property type="nucleotide sequence ID" value="NZ_CP021354.1"/>
</dbReference>
<sequence length="73" mass="7608">MKLNLFAAWTSFALVLFAVVCIAGFLVAAGSGEGGWAVIAGSLCVVALAAAMALYGGTVRHDHRVHHDTPHLF</sequence>
<dbReference type="Proteomes" id="UP001185863">
    <property type="component" value="Unassembled WGS sequence"/>
</dbReference>
<reference evidence="3" key="2">
    <citation type="submission" date="2023-10" db="EMBL/GenBank/DDBJ databases">
        <title>Development of a sustainable strategy for remediation of hydrocarbon-contaminated territories based on the waste exchange concept.</title>
        <authorList>
            <person name="Krivoruchko A."/>
        </authorList>
    </citation>
    <scope>NUCLEOTIDE SEQUENCE</scope>
    <source>
        <strain evidence="3">IEGM 68</strain>
    </source>
</reference>
<reference evidence="2 4" key="1">
    <citation type="submission" date="2017-05" db="EMBL/GenBank/DDBJ databases">
        <title>Isolation of Rhodococcus sp. S2-17 biodegrading of BP-3.</title>
        <authorList>
            <person name="Lee Y."/>
            <person name="Kim K.H."/>
            <person name="Chun B.H."/>
            <person name="Jung H.S."/>
            <person name="Jeon C.O."/>
        </authorList>
    </citation>
    <scope>NUCLEOTIDE SEQUENCE [LARGE SCALE GENOMIC DNA]</scope>
    <source>
        <strain evidence="2 4">S2-17</strain>
    </source>
</reference>
<keyword evidence="1" id="KW-0472">Membrane</keyword>
<dbReference type="Proteomes" id="UP000245711">
    <property type="component" value="Chromosome"/>
</dbReference>
<protein>
    <submittedName>
        <fullName evidence="2">Uncharacterized protein</fullName>
    </submittedName>
</protein>
<dbReference type="AlphaFoldDB" id="A0A2S2BS68"/>
<organism evidence="2 4">
    <name type="scientific">Rhodococcus oxybenzonivorans</name>
    <dbReference type="NCBI Taxonomy" id="1990687"/>
    <lineage>
        <taxon>Bacteria</taxon>
        <taxon>Bacillati</taxon>
        <taxon>Actinomycetota</taxon>
        <taxon>Actinomycetes</taxon>
        <taxon>Mycobacteriales</taxon>
        <taxon>Nocardiaceae</taxon>
        <taxon>Rhodococcus</taxon>
    </lineage>
</organism>
<evidence type="ECO:0000313" key="4">
    <source>
        <dbReference type="Proteomes" id="UP000245711"/>
    </source>
</evidence>
<evidence type="ECO:0000313" key="3">
    <source>
        <dbReference type="EMBL" id="MDV7266802.1"/>
    </source>
</evidence>